<dbReference type="AlphaFoldDB" id="A0A0Q9X2V5"/>
<accession>A0A0Q9X2V5</accession>
<dbReference type="Proteomes" id="UP000007798">
    <property type="component" value="Unassembled WGS sequence"/>
</dbReference>
<gene>
    <name evidence="1" type="primary">Dwil\GK26997</name>
    <name evidence="1" type="ORF">Dwil_GK26997</name>
</gene>
<evidence type="ECO:0000313" key="1">
    <source>
        <dbReference type="EMBL" id="KRG00218.1"/>
    </source>
</evidence>
<keyword evidence="2" id="KW-1185">Reference proteome</keyword>
<dbReference type="EMBL" id="CH964274">
    <property type="protein sequence ID" value="KRG00218.1"/>
    <property type="molecule type" value="Genomic_DNA"/>
</dbReference>
<name>A0A0Q9X2V5_DROWI</name>
<protein>
    <submittedName>
        <fullName evidence="1">Uncharacterized protein</fullName>
    </submittedName>
</protein>
<dbReference type="InParanoid" id="A0A0Q9X2V5"/>
<evidence type="ECO:0000313" key="2">
    <source>
        <dbReference type="Proteomes" id="UP000007798"/>
    </source>
</evidence>
<reference evidence="1 2" key="1">
    <citation type="journal article" date="2007" name="Nature">
        <title>Evolution of genes and genomes on the Drosophila phylogeny.</title>
        <authorList>
            <consortium name="Drosophila 12 Genomes Consortium"/>
            <person name="Clark A.G."/>
            <person name="Eisen M.B."/>
            <person name="Smith D.R."/>
            <person name="Bergman C.M."/>
            <person name="Oliver B."/>
            <person name="Markow T.A."/>
            <person name="Kaufman T.C."/>
            <person name="Kellis M."/>
            <person name="Gelbart W."/>
            <person name="Iyer V.N."/>
            <person name="Pollard D.A."/>
            <person name="Sackton T.B."/>
            <person name="Larracuente A.M."/>
            <person name="Singh N.D."/>
            <person name="Abad J.P."/>
            <person name="Abt D.N."/>
            <person name="Adryan B."/>
            <person name="Aguade M."/>
            <person name="Akashi H."/>
            <person name="Anderson W.W."/>
            <person name="Aquadro C.F."/>
            <person name="Ardell D.H."/>
            <person name="Arguello R."/>
            <person name="Artieri C.G."/>
            <person name="Barbash D.A."/>
            <person name="Barker D."/>
            <person name="Barsanti P."/>
            <person name="Batterham P."/>
            <person name="Batzoglou S."/>
            <person name="Begun D."/>
            <person name="Bhutkar A."/>
            <person name="Blanco E."/>
            <person name="Bosak S.A."/>
            <person name="Bradley R.K."/>
            <person name="Brand A.D."/>
            <person name="Brent M.R."/>
            <person name="Brooks A.N."/>
            <person name="Brown R.H."/>
            <person name="Butlin R.K."/>
            <person name="Caggese C."/>
            <person name="Calvi B.R."/>
            <person name="Bernardo de Carvalho A."/>
            <person name="Caspi A."/>
            <person name="Castrezana S."/>
            <person name="Celniker S.E."/>
            <person name="Chang J.L."/>
            <person name="Chapple C."/>
            <person name="Chatterji S."/>
            <person name="Chinwalla A."/>
            <person name="Civetta A."/>
            <person name="Clifton S.W."/>
            <person name="Comeron J.M."/>
            <person name="Costello J.C."/>
            <person name="Coyne J.A."/>
            <person name="Daub J."/>
            <person name="David R.G."/>
            <person name="Delcher A.L."/>
            <person name="Delehaunty K."/>
            <person name="Do C.B."/>
            <person name="Ebling H."/>
            <person name="Edwards K."/>
            <person name="Eickbush T."/>
            <person name="Evans J.D."/>
            <person name="Filipski A."/>
            <person name="Findeiss S."/>
            <person name="Freyhult E."/>
            <person name="Fulton L."/>
            <person name="Fulton R."/>
            <person name="Garcia A.C."/>
            <person name="Gardiner A."/>
            <person name="Garfield D.A."/>
            <person name="Garvin B.E."/>
            <person name="Gibson G."/>
            <person name="Gilbert D."/>
            <person name="Gnerre S."/>
            <person name="Godfrey J."/>
            <person name="Good R."/>
            <person name="Gotea V."/>
            <person name="Gravely B."/>
            <person name="Greenberg A.J."/>
            <person name="Griffiths-Jones S."/>
            <person name="Gross S."/>
            <person name="Guigo R."/>
            <person name="Gustafson E.A."/>
            <person name="Haerty W."/>
            <person name="Hahn M.W."/>
            <person name="Halligan D.L."/>
            <person name="Halpern A.L."/>
            <person name="Halter G.M."/>
            <person name="Han M.V."/>
            <person name="Heger A."/>
            <person name="Hillier L."/>
            <person name="Hinrichs A.S."/>
            <person name="Holmes I."/>
            <person name="Hoskins R.A."/>
            <person name="Hubisz M.J."/>
            <person name="Hultmark D."/>
            <person name="Huntley M.A."/>
            <person name="Jaffe D.B."/>
            <person name="Jagadeeshan S."/>
            <person name="Jeck W.R."/>
            <person name="Johnson J."/>
            <person name="Jones C.D."/>
            <person name="Jordan W.C."/>
            <person name="Karpen G.H."/>
            <person name="Kataoka E."/>
            <person name="Keightley P.D."/>
            <person name="Kheradpour P."/>
            <person name="Kirkness E.F."/>
            <person name="Koerich L.B."/>
            <person name="Kristiansen K."/>
            <person name="Kudrna D."/>
            <person name="Kulathinal R.J."/>
            <person name="Kumar S."/>
            <person name="Kwok R."/>
            <person name="Lander E."/>
            <person name="Langley C.H."/>
            <person name="Lapoint R."/>
            <person name="Lazzaro B.P."/>
            <person name="Lee S.J."/>
            <person name="Levesque L."/>
            <person name="Li R."/>
            <person name="Lin C.F."/>
            <person name="Lin M.F."/>
            <person name="Lindblad-Toh K."/>
            <person name="Llopart A."/>
            <person name="Long M."/>
            <person name="Low L."/>
            <person name="Lozovsky E."/>
            <person name="Lu J."/>
            <person name="Luo M."/>
            <person name="Machado C.A."/>
            <person name="Makalowski W."/>
            <person name="Marzo M."/>
            <person name="Matsuda M."/>
            <person name="Matzkin L."/>
            <person name="McAllister B."/>
            <person name="McBride C.S."/>
            <person name="McKernan B."/>
            <person name="McKernan K."/>
            <person name="Mendez-Lago M."/>
            <person name="Minx P."/>
            <person name="Mollenhauer M.U."/>
            <person name="Montooth K."/>
            <person name="Mount S.M."/>
            <person name="Mu X."/>
            <person name="Myers E."/>
            <person name="Negre B."/>
            <person name="Newfeld S."/>
            <person name="Nielsen R."/>
            <person name="Noor M.A."/>
            <person name="O'Grady P."/>
            <person name="Pachter L."/>
            <person name="Papaceit M."/>
            <person name="Parisi M.J."/>
            <person name="Parisi M."/>
            <person name="Parts L."/>
            <person name="Pedersen J.S."/>
            <person name="Pesole G."/>
            <person name="Phillippy A.M."/>
            <person name="Ponting C.P."/>
            <person name="Pop M."/>
            <person name="Porcelli D."/>
            <person name="Powell J.R."/>
            <person name="Prohaska S."/>
            <person name="Pruitt K."/>
            <person name="Puig M."/>
            <person name="Quesneville H."/>
            <person name="Ram K.R."/>
            <person name="Rand D."/>
            <person name="Rasmussen M.D."/>
            <person name="Reed L.K."/>
            <person name="Reenan R."/>
            <person name="Reily A."/>
            <person name="Remington K.A."/>
            <person name="Rieger T.T."/>
            <person name="Ritchie M.G."/>
            <person name="Robin C."/>
            <person name="Rogers Y.H."/>
            <person name="Rohde C."/>
            <person name="Rozas J."/>
            <person name="Rubenfield M.J."/>
            <person name="Ruiz A."/>
            <person name="Russo S."/>
            <person name="Salzberg S.L."/>
            <person name="Sanchez-Gracia A."/>
            <person name="Saranga D.J."/>
            <person name="Sato H."/>
            <person name="Schaeffer S.W."/>
            <person name="Schatz M.C."/>
            <person name="Schlenke T."/>
            <person name="Schwartz R."/>
            <person name="Segarra C."/>
            <person name="Singh R.S."/>
            <person name="Sirot L."/>
            <person name="Sirota M."/>
            <person name="Sisneros N.B."/>
            <person name="Smith C.D."/>
            <person name="Smith T.F."/>
            <person name="Spieth J."/>
            <person name="Stage D.E."/>
            <person name="Stark A."/>
            <person name="Stephan W."/>
            <person name="Strausberg R.L."/>
            <person name="Strempel S."/>
            <person name="Sturgill D."/>
            <person name="Sutton G."/>
            <person name="Sutton G.G."/>
            <person name="Tao W."/>
            <person name="Teichmann S."/>
            <person name="Tobari Y.N."/>
            <person name="Tomimura Y."/>
            <person name="Tsolas J.M."/>
            <person name="Valente V.L."/>
            <person name="Venter E."/>
            <person name="Venter J.C."/>
            <person name="Vicario S."/>
            <person name="Vieira F.G."/>
            <person name="Vilella A.J."/>
            <person name="Villasante A."/>
            <person name="Walenz B."/>
            <person name="Wang J."/>
            <person name="Wasserman M."/>
            <person name="Watts T."/>
            <person name="Wilson D."/>
            <person name="Wilson R.K."/>
            <person name="Wing R.A."/>
            <person name="Wolfner M.F."/>
            <person name="Wong A."/>
            <person name="Wong G.K."/>
            <person name="Wu C.I."/>
            <person name="Wu G."/>
            <person name="Yamamoto D."/>
            <person name="Yang H.P."/>
            <person name="Yang S.P."/>
            <person name="Yorke J.A."/>
            <person name="Yoshida K."/>
            <person name="Zdobnov E."/>
            <person name="Zhang P."/>
            <person name="Zhang Y."/>
            <person name="Zimin A.V."/>
            <person name="Baldwin J."/>
            <person name="Abdouelleil A."/>
            <person name="Abdulkadir J."/>
            <person name="Abebe A."/>
            <person name="Abera B."/>
            <person name="Abreu J."/>
            <person name="Acer S.C."/>
            <person name="Aftuck L."/>
            <person name="Alexander A."/>
            <person name="An P."/>
            <person name="Anderson E."/>
            <person name="Anderson S."/>
            <person name="Arachi H."/>
            <person name="Azer M."/>
            <person name="Bachantsang P."/>
            <person name="Barry A."/>
            <person name="Bayul T."/>
            <person name="Berlin A."/>
            <person name="Bessette D."/>
            <person name="Bloom T."/>
            <person name="Blye J."/>
            <person name="Boguslavskiy L."/>
            <person name="Bonnet C."/>
            <person name="Boukhgalter B."/>
            <person name="Bourzgui I."/>
            <person name="Brown A."/>
            <person name="Cahill P."/>
            <person name="Channer S."/>
            <person name="Cheshatsang Y."/>
            <person name="Chuda L."/>
            <person name="Citroen M."/>
            <person name="Collymore A."/>
            <person name="Cooke P."/>
            <person name="Costello M."/>
            <person name="D'Aco K."/>
            <person name="Daza R."/>
            <person name="De Haan G."/>
            <person name="DeGray S."/>
            <person name="DeMaso C."/>
            <person name="Dhargay N."/>
            <person name="Dooley K."/>
            <person name="Dooley E."/>
            <person name="Doricent M."/>
            <person name="Dorje P."/>
            <person name="Dorjee K."/>
            <person name="Dupes A."/>
            <person name="Elong R."/>
            <person name="Falk J."/>
            <person name="Farina A."/>
            <person name="Faro S."/>
            <person name="Ferguson D."/>
            <person name="Fisher S."/>
            <person name="Foley C.D."/>
            <person name="Franke A."/>
            <person name="Friedrich D."/>
            <person name="Gadbois L."/>
            <person name="Gearin G."/>
            <person name="Gearin C.R."/>
            <person name="Giannoukos G."/>
            <person name="Goode T."/>
            <person name="Graham J."/>
            <person name="Grandbois E."/>
            <person name="Grewal S."/>
            <person name="Gyaltsen K."/>
            <person name="Hafez N."/>
            <person name="Hagos B."/>
            <person name="Hall J."/>
            <person name="Henson C."/>
            <person name="Hollinger A."/>
            <person name="Honan T."/>
            <person name="Huard M.D."/>
            <person name="Hughes L."/>
            <person name="Hurhula B."/>
            <person name="Husby M.E."/>
            <person name="Kamat A."/>
            <person name="Kanga B."/>
            <person name="Kashin S."/>
            <person name="Khazanovich D."/>
            <person name="Kisner P."/>
            <person name="Lance K."/>
            <person name="Lara M."/>
            <person name="Lee W."/>
            <person name="Lennon N."/>
            <person name="Letendre F."/>
            <person name="LeVine R."/>
            <person name="Lipovsky A."/>
            <person name="Liu X."/>
            <person name="Liu J."/>
            <person name="Liu S."/>
            <person name="Lokyitsang T."/>
            <person name="Lokyitsang Y."/>
            <person name="Lubonja R."/>
            <person name="Lui A."/>
            <person name="MacDonald P."/>
            <person name="Magnisalis V."/>
            <person name="Maru K."/>
            <person name="Matthews C."/>
            <person name="McCusker W."/>
            <person name="McDonough S."/>
            <person name="Mehta T."/>
            <person name="Meldrim J."/>
            <person name="Meneus L."/>
            <person name="Mihai O."/>
            <person name="Mihalev A."/>
            <person name="Mihova T."/>
            <person name="Mittelman R."/>
            <person name="Mlenga V."/>
            <person name="Montmayeur A."/>
            <person name="Mulrain L."/>
            <person name="Navidi A."/>
            <person name="Naylor J."/>
            <person name="Negash T."/>
            <person name="Nguyen T."/>
            <person name="Nguyen N."/>
            <person name="Nicol R."/>
            <person name="Norbu C."/>
            <person name="Norbu N."/>
            <person name="Novod N."/>
            <person name="O'Neill B."/>
            <person name="Osman S."/>
            <person name="Markiewicz E."/>
            <person name="Oyono O.L."/>
            <person name="Patti C."/>
            <person name="Phunkhang P."/>
            <person name="Pierre F."/>
            <person name="Priest M."/>
            <person name="Raghuraman S."/>
            <person name="Rege F."/>
            <person name="Reyes R."/>
            <person name="Rise C."/>
            <person name="Rogov P."/>
            <person name="Ross K."/>
            <person name="Ryan E."/>
            <person name="Settipalli S."/>
            <person name="Shea T."/>
            <person name="Sherpa N."/>
            <person name="Shi L."/>
            <person name="Shih D."/>
            <person name="Sparrow T."/>
            <person name="Spaulding J."/>
            <person name="Stalker J."/>
            <person name="Stange-Thomann N."/>
            <person name="Stavropoulos S."/>
            <person name="Stone C."/>
            <person name="Strader C."/>
            <person name="Tesfaye S."/>
            <person name="Thomson T."/>
            <person name="Thoulutsang Y."/>
            <person name="Thoulutsang D."/>
            <person name="Topham K."/>
            <person name="Topping I."/>
            <person name="Tsamla T."/>
            <person name="Vassiliev H."/>
            <person name="Vo A."/>
            <person name="Wangchuk T."/>
            <person name="Wangdi T."/>
            <person name="Weiand M."/>
            <person name="Wilkinson J."/>
            <person name="Wilson A."/>
            <person name="Yadav S."/>
            <person name="Young G."/>
            <person name="Yu Q."/>
            <person name="Zembek L."/>
            <person name="Zhong D."/>
            <person name="Zimmer A."/>
            <person name="Zwirko Z."/>
            <person name="Jaffe D.B."/>
            <person name="Alvarez P."/>
            <person name="Brockman W."/>
            <person name="Butler J."/>
            <person name="Chin C."/>
            <person name="Gnerre S."/>
            <person name="Grabherr M."/>
            <person name="Kleber M."/>
            <person name="Mauceli E."/>
            <person name="MacCallum I."/>
        </authorList>
    </citation>
    <scope>NUCLEOTIDE SEQUENCE [LARGE SCALE GENOMIC DNA]</scope>
    <source>
        <strain evidence="2">Tucson 14030-0811.24</strain>
    </source>
</reference>
<proteinExistence type="predicted"/>
<dbReference type="OrthoDB" id="7762929at2759"/>
<sequence length="82" mass="9519">MAVNWSRAVPCIPKDNMTTEAGKRAENKSFLASYENDNCPPPMALLIGWEYARIWKREHDAFVKDCKKSMKKPKYNNVKNKN</sequence>
<organism evidence="1 2">
    <name type="scientific">Drosophila willistoni</name>
    <name type="common">Fruit fly</name>
    <dbReference type="NCBI Taxonomy" id="7260"/>
    <lineage>
        <taxon>Eukaryota</taxon>
        <taxon>Metazoa</taxon>
        <taxon>Ecdysozoa</taxon>
        <taxon>Arthropoda</taxon>
        <taxon>Hexapoda</taxon>
        <taxon>Insecta</taxon>
        <taxon>Pterygota</taxon>
        <taxon>Neoptera</taxon>
        <taxon>Endopterygota</taxon>
        <taxon>Diptera</taxon>
        <taxon>Brachycera</taxon>
        <taxon>Muscomorpha</taxon>
        <taxon>Ephydroidea</taxon>
        <taxon>Drosophilidae</taxon>
        <taxon>Drosophila</taxon>
        <taxon>Sophophora</taxon>
    </lineage>
</organism>